<evidence type="ECO:0000256" key="2">
    <source>
        <dbReference type="SAM" id="Phobius"/>
    </source>
</evidence>
<dbReference type="EMBL" id="AP026866">
    <property type="protein sequence ID" value="BDS05935.1"/>
    <property type="molecule type" value="Genomic_DNA"/>
</dbReference>
<reference evidence="4" key="1">
    <citation type="submission" date="2024-07" db="EMBL/GenBank/DDBJ databases">
        <title>Complete genome sequence of Verrucomicrobiaceae bacterium NT6N.</title>
        <authorList>
            <person name="Huang C."/>
            <person name="Takami H."/>
            <person name="Hamasaki K."/>
        </authorList>
    </citation>
    <scope>NUCLEOTIDE SEQUENCE</scope>
    <source>
        <strain evidence="4">NT6N</strain>
    </source>
</reference>
<evidence type="ECO:0000313" key="4">
    <source>
        <dbReference type="EMBL" id="BDS05935.1"/>
    </source>
</evidence>
<keyword evidence="2" id="KW-1133">Transmembrane helix</keyword>
<accession>A0AAT9FIU6</accession>
<keyword evidence="2" id="KW-0472">Membrane</keyword>
<protein>
    <recommendedName>
        <fullName evidence="5">Tetratricopeptide repeat protein</fullName>
    </recommendedName>
</protein>
<feature type="chain" id="PRO_5043916420" description="Tetratricopeptide repeat protein" evidence="3">
    <location>
        <begin position="22"/>
        <end position="1244"/>
    </location>
</feature>
<feature type="compositionally biased region" description="Polar residues" evidence="1">
    <location>
        <begin position="1214"/>
        <end position="1223"/>
    </location>
</feature>
<organism evidence="4">
    <name type="scientific">Oceaniferula spumae</name>
    <dbReference type="NCBI Taxonomy" id="2979115"/>
    <lineage>
        <taxon>Bacteria</taxon>
        <taxon>Pseudomonadati</taxon>
        <taxon>Verrucomicrobiota</taxon>
        <taxon>Verrucomicrobiia</taxon>
        <taxon>Verrucomicrobiales</taxon>
        <taxon>Verrucomicrobiaceae</taxon>
        <taxon>Oceaniferula</taxon>
    </lineage>
</organism>
<feature type="signal peptide" evidence="3">
    <location>
        <begin position="1"/>
        <end position="21"/>
    </location>
</feature>
<keyword evidence="2" id="KW-0812">Transmembrane</keyword>
<gene>
    <name evidence="4" type="ORF">NT6N_09750</name>
</gene>
<sequence length="1244" mass="139100">MQPRFLTLSLISASLVSPLTAQIETLPPEIQARLQAQIEASRAGRVVAKAPAQDGKSASDPAKLRLDLLKKLTIDRTNAGILQSRLQATRKPAEEPLEKPATPASPAQVELAKIKKDIEQLQLNLNLGNWRKAGEYLATLKENEIQIVYDRILQQLASPVNVVPRPELAAAGAKPHRQKQYLRASDVLAVSNLSPKAPDKDSLSKLSQLLKNSDTPPKEFFNALKNSSRYFGTKDAESSLLTARFLMDAGHLDEAKPYLPSLAESKNSNDFAALNLIARWHAQAHRADEGHEHLPLAWETSLDLVGNKKAPFDARAEALYRALGLVPDLEGEAGRDWLHKTFAGADGEGFEILTTIGTLAAQVHQHPSASYRLEQIKLQRAAAQALLSTPGIDPKPWQEILTLYARNWLYEAEHTNKYDSATSMRPTMSMDTFGNPYYMRTSYTQSMVGRSVNGQKVVPAIDTGDILREGPDARWIALLDEPVKIQTLTLTARLYLKVKEHKKALPLLETLASDNPDDAEELCRELVRVWAENNNPNQKNQYRSSYYYFSGYNQRAETIPLTRSKQERNLLELAKLIKKIRAFNLDESFDKEFADAFIQCHSKAEVWRVESLETVFGDLEKLDAKIAASLLRRMRGNLANLWPNPKLQEEAETKRKDKELQAQVLKGYAAASDLCENVLKHHPGDWALQVQKSALIYEESNYRATLGSHPEHSANKRLGLNGLASACEAYSATLPLEDKKDESDEAFTTWFYAALGSPDLSALKSHHQPVPSEFAKIKEALESLPESCRKRHMDLFAKTLNTRLANVGADLKYRFLESALPITGDHERISDATKIFQYYQDLVTEIQLDAHIDGSDRINASVPFGLFVNLRHTREIERESGGFQRYLINQSNSQFAYNYGRPTEDYRDKFEKSARAALEEHFEVVSLTFHHSKVQSRTDSEPGWSVTPYAYFLLKPKGPEIDSIPPMKIDLDFLDTSGYVVLPITSAAIPIDASGKGDPRPHRNLKVTMTLDEREAEKENKIALEIKATAHGLVPPLDRILDLNIDGFDVSTEGDNELLVAELDVETDDGAPISTREWRLILTPQSDHLPKSFAFPVLQKDLNLAEEDALTLQQYDDVDLIPSSSEVTLGAGSKSGFNAWLLLLAVPVLALVYWLISKNNKDPEAEVLAGPQLPNTLTPVTAIAFLKRVHQNASLDETIERELMKEIESLEARSFSSDSNPPSQEELEKITAHWQQRATQKRAA</sequence>
<dbReference type="KEGG" id="osu:NT6N_09750"/>
<proteinExistence type="predicted"/>
<evidence type="ECO:0000256" key="1">
    <source>
        <dbReference type="SAM" id="MobiDB-lite"/>
    </source>
</evidence>
<keyword evidence="3" id="KW-0732">Signal</keyword>
<evidence type="ECO:0008006" key="5">
    <source>
        <dbReference type="Google" id="ProtNLM"/>
    </source>
</evidence>
<feature type="transmembrane region" description="Helical" evidence="2">
    <location>
        <begin position="1137"/>
        <end position="1156"/>
    </location>
</feature>
<dbReference type="AlphaFoldDB" id="A0AAT9FIU6"/>
<feature type="region of interest" description="Disordered" evidence="1">
    <location>
        <begin position="1211"/>
        <end position="1244"/>
    </location>
</feature>
<feature type="region of interest" description="Disordered" evidence="1">
    <location>
        <begin position="85"/>
        <end position="106"/>
    </location>
</feature>
<evidence type="ECO:0000256" key="3">
    <source>
        <dbReference type="SAM" id="SignalP"/>
    </source>
</evidence>
<name>A0AAT9FIU6_9BACT</name>